<dbReference type="EMBL" id="KT832477">
    <property type="protein sequence ID" value="ALM25952.1"/>
    <property type="molecule type" value="Genomic_DNA"/>
</dbReference>
<evidence type="ECO:0000313" key="4">
    <source>
        <dbReference type="EMBL" id="ALM25952.1"/>
    </source>
</evidence>
<sequence>MLRTPFTAGGGYTKFLTVRTYTRPNRRVLSCLVLLVIALLMICIAQLVIILSGSSCPSRVRNCGESSVSPLSAPCRICKNDTWIWFNGTCYFFSNESKNWTVGKDFCLSVGADLTTNRTEQELTFLKRYKGPSDHWIGGFNTSFPVPDSPTAPPLNESHCFYIKDTGLSSGRCSTERKWICSENV</sequence>
<dbReference type="InterPro" id="IPR033992">
    <property type="entry name" value="NKR-like_CTLD"/>
</dbReference>
<dbReference type="CDD" id="cd03593">
    <property type="entry name" value="CLECT_NK_receptors_like"/>
    <property type="match status" value="1"/>
</dbReference>
<feature type="domain" description="C-type lectin" evidence="3">
    <location>
        <begin position="86"/>
        <end position="182"/>
    </location>
</feature>
<dbReference type="PROSITE" id="PS50041">
    <property type="entry name" value="C_TYPE_LECTIN_2"/>
    <property type="match status" value="1"/>
</dbReference>
<dbReference type="Proteomes" id="UP000161618">
    <property type="component" value="Segment"/>
</dbReference>
<reference evidence="5" key="2">
    <citation type="journal article" date="2011" name="Vet. Microbiol.">
        <title>Detection and evaluation of novel herpesviruses in routine and pathological samples from Asian and African elephants: identification of two new probosciviruses (EEHV5 and EEHV6) and two new gammaherpesviruses (EGHV3B and EGHV5).</title>
        <authorList>
            <person name="Latimer E"/>
            <person name="Zong JC"/>
            <person name="Heaggans SY"/>
            <person name="Richman LK"/>
            <person name="Hayward GS."/>
        </authorList>
    </citation>
    <scope>NUCLEOTIDE SEQUENCE [LARGE SCALE GENOMIC DNA]</scope>
</reference>
<evidence type="ECO:0000259" key="3">
    <source>
        <dbReference type="PROSITE" id="PS50041"/>
    </source>
</evidence>
<keyword evidence="2" id="KW-0812">Transmembrane</keyword>
<feature type="transmembrane region" description="Helical" evidence="2">
    <location>
        <begin position="28"/>
        <end position="51"/>
    </location>
</feature>
<proteinExistence type="predicted"/>
<reference evidence="5" key="3">
    <citation type="journal article" date="2014" name="J. Virol.">
        <title>Comparative genome analysis of four elephant endotheliotropic herpesviruses, EEHV3, EEHV4, EEHV5, and EEHV6, from cases of hemorrhagic disease or viremia.</title>
        <authorList>
            <person name="Zong JC"/>
            <person name="Latimer EM"/>
            <person name="Long SY"/>
            <person name="Richman LK"/>
            <person name="Heaggans SY"/>
            <person name="Hayward GS."/>
        </authorList>
    </citation>
    <scope>NUCLEOTIDE SEQUENCE [LARGE SCALE GENOMIC DNA]</scope>
</reference>
<dbReference type="SUPFAM" id="SSF56436">
    <property type="entry name" value="C-type lectin-like"/>
    <property type="match status" value="1"/>
</dbReference>
<dbReference type="PANTHER" id="PTHR45710">
    <property type="entry name" value="C-TYPE LECTIN DOMAIN-CONTAINING PROTEIN 180"/>
    <property type="match status" value="1"/>
</dbReference>
<protein>
    <submittedName>
        <fullName evidence="4">Protein vECTL</fullName>
    </submittedName>
</protein>
<dbReference type="GeneID" id="26196541"/>
<evidence type="ECO:0000313" key="5">
    <source>
        <dbReference type="Proteomes" id="UP000161618"/>
    </source>
</evidence>
<organism evidence="4 5">
    <name type="scientific">Elephant endotheliotropic herpesvirus 4</name>
    <dbReference type="NCBI Taxonomy" id="548914"/>
    <lineage>
        <taxon>Viruses</taxon>
        <taxon>Duplodnaviria</taxon>
        <taxon>Heunggongvirae</taxon>
        <taxon>Peploviricota</taxon>
        <taxon>Herviviricetes</taxon>
        <taxon>Herpesvirales</taxon>
        <taxon>Orthoherpesviridae</taxon>
        <taxon>Betaherpesvirinae</taxon>
        <taxon>Proboscivirus</taxon>
    </lineage>
</organism>
<gene>
    <name evidence="4" type="primary">E16D</name>
</gene>
<dbReference type="OrthoDB" id="23048at10239"/>
<evidence type="ECO:0000256" key="2">
    <source>
        <dbReference type="SAM" id="Phobius"/>
    </source>
</evidence>
<keyword evidence="2" id="KW-1133">Transmembrane helix</keyword>
<keyword evidence="1" id="KW-0430">Lectin</keyword>
<dbReference type="KEGG" id="vg:26196541"/>
<dbReference type="InterPro" id="IPR016187">
    <property type="entry name" value="CTDL_fold"/>
</dbReference>
<dbReference type="InterPro" id="IPR050828">
    <property type="entry name" value="C-type_lectin/matrix_domain"/>
</dbReference>
<keyword evidence="2" id="KW-0472">Membrane</keyword>
<dbReference type="SMART" id="SM00034">
    <property type="entry name" value="CLECT"/>
    <property type="match status" value="1"/>
</dbReference>
<reference evidence="5" key="1">
    <citation type="journal article" date="2009" name="Vet. Pathol.">
        <title>Clinico-pathologic features of fatal disease attributed to new variants of endotheliotropic herpesviruses in two Asian elephants (Elephas maximus).</title>
        <authorList>
            <person name="Garner M.M."/>
            <person name="Helmick K."/>
            <person name="Ochsenreiter J."/>
            <person name="Richman L.K."/>
            <person name="Latimer E."/>
            <person name="Wise A.G."/>
            <person name="Maes R.K."/>
            <person name="Kiupel M."/>
            <person name="Nordhausen R.W."/>
            <person name="Zong J.C."/>
            <person name="Hayward G.S."/>
        </authorList>
    </citation>
    <scope>NUCLEOTIDE SEQUENCE [LARGE SCALE GENOMIC DNA]</scope>
</reference>
<dbReference type="Gene3D" id="3.10.100.10">
    <property type="entry name" value="Mannose-Binding Protein A, subunit A"/>
    <property type="match status" value="1"/>
</dbReference>
<dbReference type="PANTHER" id="PTHR45710:SF35">
    <property type="entry name" value="C-TYPE LECTIN DOMAIN FAMILY 2 MEMBER D"/>
    <property type="match status" value="1"/>
</dbReference>
<dbReference type="InterPro" id="IPR016186">
    <property type="entry name" value="C-type_lectin-like/link_sf"/>
</dbReference>
<dbReference type="GO" id="GO:0030246">
    <property type="term" value="F:carbohydrate binding"/>
    <property type="evidence" value="ECO:0007669"/>
    <property type="project" value="UniProtKB-KW"/>
</dbReference>
<keyword evidence="5" id="KW-1185">Reference proteome</keyword>
<dbReference type="InterPro" id="IPR001304">
    <property type="entry name" value="C-type_lectin-like"/>
</dbReference>
<dbReference type="RefSeq" id="YP_009179261.1">
    <property type="nucleotide sequence ID" value="NC_028379.1"/>
</dbReference>
<name>A0A0S1TQ55_9BETA</name>
<accession>A0A0S1TQ55</accession>
<reference evidence="4 5" key="5">
    <citation type="journal article" date="2016" name="MSphere">
        <title>Comparison of the Gene Coding Contents and Other Unusual Features of the GC-Rich and AT-Rich Branch Probosciviruses.</title>
        <authorList>
            <person name="Ling P.D."/>
            <person name="Long S.Y."/>
            <person name="Zong J.C."/>
            <person name="Heaggans S.Y."/>
            <person name="Qin X."/>
            <person name="Hayward G.S."/>
        </authorList>
    </citation>
    <scope>NUCLEOTIDE SEQUENCE [LARGE SCALE GENOMIC DNA]</scope>
    <source>
        <strain evidence="4">North American NAP69</strain>
    </source>
</reference>
<evidence type="ECO:0000256" key="1">
    <source>
        <dbReference type="ARBA" id="ARBA00022734"/>
    </source>
</evidence>
<reference evidence="4 5" key="4">
    <citation type="journal article" date="2016" name="MSphere">
        <title>Complete Genome Sequence of Elephant Endotheliotropic Herpesvirus 4, the First Example of a GC-Rich Branch Proboscivirus.</title>
        <authorList>
            <person name="Ling P.D."/>
            <person name="Long S.Y."/>
            <person name="Fuery A."/>
            <person name="Peng R.S."/>
            <person name="Heaggans S.Y."/>
            <person name="Qin X."/>
            <person name="Worley K.C."/>
            <person name="Dugan S."/>
            <person name="Hayward G.S."/>
        </authorList>
    </citation>
    <scope>NUCLEOTIDE SEQUENCE [LARGE SCALE GENOMIC DNA]</scope>
    <source>
        <strain evidence="4">North American NAP69</strain>
    </source>
</reference>